<dbReference type="SMART" id="SM00292">
    <property type="entry name" value="BRCT"/>
    <property type="match status" value="1"/>
</dbReference>
<name>A0A9P7URF7_9AGAR</name>
<feature type="compositionally biased region" description="Basic and acidic residues" evidence="1">
    <location>
        <begin position="388"/>
        <end position="397"/>
    </location>
</feature>
<evidence type="ECO:0000313" key="3">
    <source>
        <dbReference type="EMBL" id="KAG7091040.1"/>
    </source>
</evidence>
<feature type="domain" description="BRCT" evidence="2">
    <location>
        <begin position="1052"/>
        <end position="1145"/>
    </location>
</feature>
<feature type="compositionally biased region" description="Polar residues" evidence="1">
    <location>
        <begin position="208"/>
        <end position="221"/>
    </location>
</feature>
<feature type="compositionally biased region" description="Polar residues" evidence="1">
    <location>
        <begin position="343"/>
        <end position="361"/>
    </location>
</feature>
<feature type="compositionally biased region" description="Polar residues" evidence="1">
    <location>
        <begin position="720"/>
        <end position="731"/>
    </location>
</feature>
<dbReference type="EMBL" id="CM032186">
    <property type="protein sequence ID" value="KAG7091040.1"/>
    <property type="molecule type" value="Genomic_DNA"/>
</dbReference>
<evidence type="ECO:0000259" key="2">
    <source>
        <dbReference type="PROSITE" id="PS50172"/>
    </source>
</evidence>
<keyword evidence="4" id="KW-1185">Reference proteome</keyword>
<feature type="compositionally biased region" description="Polar residues" evidence="1">
    <location>
        <begin position="244"/>
        <end position="258"/>
    </location>
</feature>
<sequence length="1214" mass="130742">MADSNTLGMRTRSHPPLPESTLQLDRSPLKAARTALRNQIVRSTETEDGESDEDPILLSPTKNTSTSHKRALESPLNSRYKRFKSSEAEPSTPVIRTNGKPLHSRHLSDSMAVEKKGITKRSAPPSSRNVPALASQKPRAKSVPVFPSPPSIPSIDFRNPPLSPTRCRSRSPEKREPKLDITYVKMATTLDPIPDEKESAMDVDTLTPQRTQCSSNEQGSPLVSFADVTPEPPDHFTHSHTAEETTTVSPPNGPSTPSLAFPEPMSPLTPLVETPAPFEKLGMQSRYLAGDGWGVTLEPQTFIPTTPTPTTRAIDAGIVTTTTADTPVRTLRPSRVPLLKKINTASSTGPPPTAASTSKSVAVTGKKTDARKDAFSVLMSNRQPMTKKGKEKEELNKNKRTSLKSAGNMNISKVTDAQDSGLKEARRPSTVKSKMKARTKPQEPRVIPTFADDEEEQELEMNKQDVLPDSRQIPDESPMVSPAAVDEPTLILPSSPPTSLFSVDPHVEDHESPITAREPVANDRCSSLFSLSDEESIQGPLDPEASNVGSMPLNTLDPESKPTSSMDMNPGNAPGDLIEAVAIAPPETIGVEEDMSPTGKGKTRQGPRKKAEGDAIRRPTRVTRSASSRRHEIEIEASTTRNPLPAETPPSTRSRGEKTSSIETNDLDATNLASNTEVSAANEKIPVPIPELLDRPGSAPSSELSAPPSDSEHEPESDVLQPSASSKSIRSQLPVKSKLAPSSSLARATQASLARAALPKTPPKSRSASPSKLPRSSSMFARLDDGQNSRPELAVAGSSYVALENVLDKLREAPPSRPNTSMGFNRNNPGDDSDVQMQSKDDASVDRSTLGIGRPNSATSSKSSLPVFKRPAPVSKDFRGIFMQSGRGPIANRKQGAIMRSGPSIYDRIAGGARGQKASQKTALPTVIGSPAKGGSAAMIEDDIVMGDAEAGPSNAQGDLTLADITMPDTDMEAESSSKGKTKAREDKSRRASMALHALSQSLNDISAAKAAEAMQPPTPPRRAGLRSSSSTYPSSSSGKNAGDSKKDMPAPRLSILSNCKVFVDYRSEDPLVAETWVQMLKDLGARIMTRLGPTCTHILWKDGLSSTINRYRLLNDPKPFVVGNNWVVSCAQESKRVDETEFLVELNDYTFAAAGHKQRRKSMIPKFVANYGDDDTTEGMGTQDVDVSMDSNTSISNDLTPLERARMRQSMRT</sequence>
<evidence type="ECO:0000313" key="4">
    <source>
        <dbReference type="Proteomes" id="UP001049176"/>
    </source>
</evidence>
<dbReference type="Pfam" id="PF00533">
    <property type="entry name" value="BRCT"/>
    <property type="match status" value="1"/>
</dbReference>
<dbReference type="PROSITE" id="PS50172">
    <property type="entry name" value="BRCT"/>
    <property type="match status" value="1"/>
</dbReference>
<feature type="compositionally biased region" description="Polar residues" evidence="1">
    <location>
        <begin position="1190"/>
        <end position="1200"/>
    </location>
</feature>
<feature type="compositionally biased region" description="Low complexity" evidence="1">
    <location>
        <begin position="696"/>
        <end position="709"/>
    </location>
</feature>
<feature type="compositionally biased region" description="Acidic residues" evidence="1">
    <location>
        <begin position="46"/>
        <end position="55"/>
    </location>
</feature>
<feature type="region of interest" description="Disordered" evidence="1">
    <location>
        <begin position="208"/>
        <end position="273"/>
    </location>
</feature>
<dbReference type="CDD" id="cd17716">
    <property type="entry name" value="BRCT_microcephalin_rpt1"/>
    <property type="match status" value="1"/>
</dbReference>
<reference evidence="3" key="1">
    <citation type="journal article" date="2021" name="Genome Biol. Evol.">
        <title>The assembled and annotated genome of the fairy-ring fungus Marasmius oreades.</title>
        <authorList>
            <person name="Hiltunen M."/>
            <person name="Ament-Velasquez S.L."/>
            <person name="Johannesson H."/>
        </authorList>
    </citation>
    <scope>NUCLEOTIDE SEQUENCE</scope>
    <source>
        <strain evidence="3">03SP1</strain>
    </source>
</reference>
<dbReference type="Gene3D" id="3.40.50.10190">
    <property type="entry name" value="BRCT domain"/>
    <property type="match status" value="1"/>
</dbReference>
<dbReference type="Proteomes" id="UP001049176">
    <property type="component" value="Chromosome 6"/>
</dbReference>
<feature type="compositionally biased region" description="Basic and acidic residues" evidence="1">
    <location>
        <begin position="232"/>
        <end position="243"/>
    </location>
</feature>
<dbReference type="RefSeq" id="XP_043007510.1">
    <property type="nucleotide sequence ID" value="XM_043155049.1"/>
</dbReference>
<dbReference type="SUPFAM" id="SSF52113">
    <property type="entry name" value="BRCT domain"/>
    <property type="match status" value="1"/>
</dbReference>
<dbReference type="KEGG" id="more:E1B28_010100"/>
<feature type="compositionally biased region" description="Low complexity" evidence="1">
    <location>
        <begin position="1028"/>
        <end position="1038"/>
    </location>
</feature>
<feature type="compositionally biased region" description="Basic and acidic residues" evidence="1">
    <location>
        <begin position="170"/>
        <end position="179"/>
    </location>
</feature>
<comment type="caution">
    <text evidence="3">The sequence shown here is derived from an EMBL/GenBank/DDBJ whole genome shotgun (WGS) entry which is preliminary data.</text>
</comment>
<feature type="compositionally biased region" description="Low complexity" evidence="1">
    <location>
        <begin position="742"/>
        <end position="778"/>
    </location>
</feature>
<feature type="region of interest" description="Disordered" evidence="1">
    <location>
        <begin position="1"/>
        <end position="183"/>
    </location>
</feature>
<accession>A0A9P7URF7</accession>
<dbReference type="GeneID" id="66079176"/>
<feature type="compositionally biased region" description="Low complexity" evidence="1">
    <location>
        <begin position="488"/>
        <end position="502"/>
    </location>
</feature>
<feature type="region of interest" description="Disordered" evidence="1">
    <location>
        <begin position="969"/>
        <end position="992"/>
    </location>
</feature>
<evidence type="ECO:0000256" key="1">
    <source>
        <dbReference type="SAM" id="MobiDB-lite"/>
    </source>
</evidence>
<dbReference type="InterPro" id="IPR036420">
    <property type="entry name" value="BRCT_dom_sf"/>
</dbReference>
<dbReference type="OrthoDB" id="2384350at2759"/>
<feature type="region of interest" description="Disordered" evidence="1">
    <location>
        <begin position="341"/>
        <end position="792"/>
    </location>
</feature>
<proteinExistence type="predicted"/>
<dbReference type="InterPro" id="IPR001357">
    <property type="entry name" value="BRCT_dom"/>
</dbReference>
<feature type="compositionally biased region" description="Basic and acidic residues" evidence="1">
    <location>
        <begin position="106"/>
        <end position="117"/>
    </location>
</feature>
<feature type="region of interest" description="Disordered" evidence="1">
    <location>
        <begin position="811"/>
        <end position="871"/>
    </location>
</feature>
<feature type="compositionally biased region" description="Polar residues" evidence="1">
    <location>
        <begin position="403"/>
        <end position="418"/>
    </location>
</feature>
<feature type="compositionally biased region" description="Polar residues" evidence="1">
    <location>
        <begin position="661"/>
        <end position="679"/>
    </location>
</feature>
<feature type="compositionally biased region" description="Basic and acidic residues" evidence="1">
    <location>
        <begin position="460"/>
        <end position="474"/>
    </location>
</feature>
<gene>
    <name evidence="3" type="ORF">E1B28_010100</name>
</gene>
<feature type="region of interest" description="Disordered" evidence="1">
    <location>
        <begin position="1179"/>
        <end position="1214"/>
    </location>
</feature>
<dbReference type="AlphaFoldDB" id="A0A9P7URF7"/>
<feature type="compositionally biased region" description="Polar residues" evidence="1">
    <location>
        <begin position="818"/>
        <end position="838"/>
    </location>
</feature>
<organism evidence="3 4">
    <name type="scientific">Marasmius oreades</name>
    <name type="common">fairy-ring Marasmius</name>
    <dbReference type="NCBI Taxonomy" id="181124"/>
    <lineage>
        <taxon>Eukaryota</taxon>
        <taxon>Fungi</taxon>
        <taxon>Dikarya</taxon>
        <taxon>Basidiomycota</taxon>
        <taxon>Agaricomycotina</taxon>
        <taxon>Agaricomycetes</taxon>
        <taxon>Agaricomycetidae</taxon>
        <taxon>Agaricales</taxon>
        <taxon>Marasmiineae</taxon>
        <taxon>Marasmiaceae</taxon>
        <taxon>Marasmius</taxon>
    </lineage>
</organism>
<protein>
    <recommendedName>
        <fullName evidence="2">BRCT domain-containing protein</fullName>
    </recommendedName>
</protein>
<feature type="region of interest" description="Disordered" evidence="1">
    <location>
        <begin position="1010"/>
        <end position="1051"/>
    </location>
</feature>